<dbReference type="PaxDb" id="35128-Thaps8408"/>
<keyword evidence="4" id="KW-1185">Reference proteome</keyword>
<feature type="region of interest" description="Disordered" evidence="1">
    <location>
        <begin position="564"/>
        <end position="584"/>
    </location>
</feature>
<feature type="region of interest" description="Disordered" evidence="1">
    <location>
        <begin position="898"/>
        <end position="961"/>
    </location>
</feature>
<feature type="region of interest" description="Disordered" evidence="1">
    <location>
        <begin position="47"/>
        <end position="69"/>
    </location>
</feature>
<evidence type="ECO:0000313" key="4">
    <source>
        <dbReference type="Proteomes" id="UP000001449"/>
    </source>
</evidence>
<reference evidence="3 4" key="1">
    <citation type="journal article" date="2004" name="Science">
        <title>The genome of the diatom Thalassiosira pseudonana: ecology, evolution, and metabolism.</title>
        <authorList>
            <person name="Armbrust E.V."/>
            <person name="Berges J.A."/>
            <person name="Bowler C."/>
            <person name="Green B.R."/>
            <person name="Martinez D."/>
            <person name="Putnam N.H."/>
            <person name="Zhou S."/>
            <person name="Allen A.E."/>
            <person name="Apt K.E."/>
            <person name="Bechner M."/>
            <person name="Brzezinski M.A."/>
            <person name="Chaal B.K."/>
            <person name="Chiovitti A."/>
            <person name="Davis A.K."/>
            <person name="Demarest M.S."/>
            <person name="Detter J.C."/>
            <person name="Glavina T."/>
            <person name="Goodstein D."/>
            <person name="Hadi M.Z."/>
            <person name="Hellsten U."/>
            <person name="Hildebrand M."/>
            <person name="Jenkins B.D."/>
            <person name="Jurka J."/>
            <person name="Kapitonov V.V."/>
            <person name="Kroger N."/>
            <person name="Lau W.W."/>
            <person name="Lane T.W."/>
            <person name="Larimer F.W."/>
            <person name="Lippmeier J.C."/>
            <person name="Lucas S."/>
            <person name="Medina M."/>
            <person name="Montsant A."/>
            <person name="Obornik M."/>
            <person name="Parker M.S."/>
            <person name="Palenik B."/>
            <person name="Pazour G.J."/>
            <person name="Richardson P.M."/>
            <person name="Rynearson T.A."/>
            <person name="Saito M.A."/>
            <person name="Schwartz D.C."/>
            <person name="Thamatrakoln K."/>
            <person name="Valentin K."/>
            <person name="Vardi A."/>
            <person name="Wilkerson F.P."/>
            <person name="Rokhsar D.S."/>
        </authorList>
    </citation>
    <scope>NUCLEOTIDE SEQUENCE [LARGE SCALE GENOMIC DNA]</scope>
    <source>
        <strain evidence="3 4">CCMP1335</strain>
    </source>
</reference>
<feature type="region of interest" description="Disordered" evidence="1">
    <location>
        <begin position="86"/>
        <end position="346"/>
    </location>
</feature>
<accession>B8C9E4</accession>
<proteinExistence type="predicted"/>
<feature type="compositionally biased region" description="Low complexity" evidence="1">
    <location>
        <begin position="12"/>
        <end position="23"/>
    </location>
</feature>
<name>B8C9E4_THAPS</name>
<feature type="compositionally biased region" description="Basic and acidic residues" evidence="1">
    <location>
        <begin position="226"/>
        <end position="249"/>
    </location>
</feature>
<dbReference type="RefSeq" id="XP_002292837.1">
    <property type="nucleotide sequence ID" value="XM_002292801.1"/>
</dbReference>
<dbReference type="InterPro" id="IPR005114">
    <property type="entry name" value="Helicase_assoc"/>
</dbReference>
<dbReference type="AlphaFoldDB" id="B8C9E4"/>
<reference evidence="3 4" key="2">
    <citation type="journal article" date="2008" name="Nature">
        <title>The Phaeodactylum genome reveals the evolutionary history of diatom genomes.</title>
        <authorList>
            <person name="Bowler C."/>
            <person name="Allen A.E."/>
            <person name="Badger J.H."/>
            <person name="Grimwood J."/>
            <person name="Jabbari K."/>
            <person name="Kuo A."/>
            <person name="Maheswari U."/>
            <person name="Martens C."/>
            <person name="Maumus F."/>
            <person name="Otillar R.P."/>
            <person name="Rayko E."/>
            <person name="Salamov A."/>
            <person name="Vandepoele K."/>
            <person name="Beszteri B."/>
            <person name="Gruber A."/>
            <person name="Heijde M."/>
            <person name="Katinka M."/>
            <person name="Mock T."/>
            <person name="Valentin K."/>
            <person name="Verret F."/>
            <person name="Berges J.A."/>
            <person name="Brownlee C."/>
            <person name="Cadoret J.P."/>
            <person name="Chiovitti A."/>
            <person name="Choi C.J."/>
            <person name="Coesel S."/>
            <person name="De Martino A."/>
            <person name="Detter J.C."/>
            <person name="Durkin C."/>
            <person name="Falciatore A."/>
            <person name="Fournet J."/>
            <person name="Haruta M."/>
            <person name="Huysman M.J."/>
            <person name="Jenkins B.D."/>
            <person name="Jiroutova K."/>
            <person name="Jorgensen R.E."/>
            <person name="Joubert Y."/>
            <person name="Kaplan A."/>
            <person name="Kroger N."/>
            <person name="Kroth P.G."/>
            <person name="La Roche J."/>
            <person name="Lindquist E."/>
            <person name="Lommer M."/>
            <person name="Martin-Jezequel V."/>
            <person name="Lopez P.J."/>
            <person name="Lucas S."/>
            <person name="Mangogna M."/>
            <person name="McGinnis K."/>
            <person name="Medlin L.K."/>
            <person name="Montsant A."/>
            <person name="Oudot-Le Secq M.P."/>
            <person name="Napoli C."/>
            <person name="Obornik M."/>
            <person name="Parker M.S."/>
            <person name="Petit J.L."/>
            <person name="Porcel B.M."/>
            <person name="Poulsen N."/>
            <person name="Robison M."/>
            <person name="Rychlewski L."/>
            <person name="Rynearson T.A."/>
            <person name="Schmutz J."/>
            <person name="Shapiro H."/>
            <person name="Siaut M."/>
            <person name="Stanley M."/>
            <person name="Sussman M.R."/>
            <person name="Taylor A.R."/>
            <person name="Vardi A."/>
            <person name="von Dassow P."/>
            <person name="Vyverman W."/>
            <person name="Willis A."/>
            <person name="Wyrwicz L.S."/>
            <person name="Rokhsar D.S."/>
            <person name="Weissenbach J."/>
            <person name="Armbrust E.V."/>
            <person name="Green B.R."/>
            <person name="Van de Peer Y."/>
            <person name="Grigoriev I.V."/>
        </authorList>
    </citation>
    <scope>NUCLEOTIDE SEQUENCE [LARGE SCALE GENOMIC DNA]</scope>
    <source>
        <strain evidence="3 4">CCMP1335</strain>
    </source>
</reference>
<dbReference type="InParanoid" id="B8C9E4"/>
<feature type="compositionally biased region" description="Basic and acidic residues" evidence="1">
    <location>
        <begin position="940"/>
        <end position="961"/>
    </location>
</feature>
<evidence type="ECO:0000259" key="2">
    <source>
        <dbReference type="Pfam" id="PF03457"/>
    </source>
</evidence>
<feature type="compositionally biased region" description="Basic residues" evidence="1">
    <location>
        <begin position="1"/>
        <end position="10"/>
    </location>
</feature>
<dbReference type="GeneID" id="7445885"/>
<gene>
    <name evidence="3" type="ORF">THAPSDRAFT_8408</name>
</gene>
<feature type="compositionally biased region" description="Polar residues" evidence="1">
    <location>
        <begin position="195"/>
        <end position="206"/>
    </location>
</feature>
<feature type="region of interest" description="Disordered" evidence="1">
    <location>
        <begin position="1"/>
        <end position="25"/>
    </location>
</feature>
<feature type="region of interest" description="Disordered" evidence="1">
    <location>
        <begin position="445"/>
        <end position="468"/>
    </location>
</feature>
<dbReference type="HOGENOM" id="CLU_307696_0_0_1"/>
<dbReference type="KEGG" id="tps:THAPSDRAFT_8408"/>
<sequence>MGRSKAKPTHRNAPNAVSAASPPDGIAATLKIDVDSIADKIATKLKNATSNAPSAKPMKSSTECTSSPIASDTISKSCIAAVATIPGEQPTDDYLSKGIKPASPRASSPHVVAVQPKPAVHPPPSLLASTEHVVKSNAQPPPATSNSTVAAQRDGGIANEVSAPTIHDTSKPKEKTHVSLLVRDNEGSTDEDVAQSPSPKTAQVTYYSPGKPSSHADMQVGSTPTKPEEKVLSKAKGDVVENEKAREDSPSSPPNDDDMDVVANNPYCMVPSDMQEVEEEPDETSPSNGVALFQGLQAASTSTSPTGGRKKKSYSNAVNKLWRATKRPPTPPTIHNPRGLPDPNEVGANFGPTTSNPTPGSFGIPTIHIPQKRGKHKDTLPPNGMYPPPPPLGYPPPPYAANKFSPEQHQTLDTGVTLFKYFIPPEERTDGEGRHVLVNGQTVWHYPPEKKTPPGEAASSTTPRSTRWKPKTWDMMLNQCKAFKQQFGTLNVPPPQQLPAHMIHYRPLCQWAENVRKKYASKEGLAEYLVDDLNDIDFVFDTSKGPAALLQVMVSNPLMPMIHPPPPPQQLHHSKPTAEQEKAPEAGLREGTFYPEEEAYIRATIDEFKNGYLDVIPGSKVCRYLATKLNCVHSRIVRKFPEIRSMDVFHPYRISDQSKASDVEEKVDDARAKIDSLHKRAMEAVADAELRTQVYNSRNSIPQANQIAFAKSQATLRHNLVQAQAQAAQASLFDKYKTAQQAVQSQSNTSQPKDNQPTTLEAFASAMKQKNLNVAGNTTDKAEQPVPQQSSNVAAIIDNNKMIFSMMQKMAALQQNQQSAQIQQFGNMNMASMMNPAFQMQMQAQQMQMMMSGMNPMMMQMQMNPQAMMMQMAAMANQNQMLQTNQQKMQQQMLLAAASLKGQQQPQNSNSSTSSGPKIAQTLEETRPVDLPTVVEVTNPDDKKRKAEEDNGDAAKRRNQN</sequence>
<protein>
    <recommendedName>
        <fullName evidence="2">Helicase-associated domain-containing protein</fullName>
    </recommendedName>
</protein>
<feature type="compositionally biased region" description="Basic and acidic residues" evidence="1">
    <location>
        <begin position="168"/>
        <end position="177"/>
    </location>
</feature>
<feature type="compositionally biased region" description="Low complexity" evidence="1">
    <location>
        <begin position="898"/>
        <end position="917"/>
    </location>
</feature>
<evidence type="ECO:0000313" key="3">
    <source>
        <dbReference type="EMBL" id="EED90033.1"/>
    </source>
</evidence>
<dbReference type="Pfam" id="PF03457">
    <property type="entry name" value="HA"/>
    <property type="match status" value="1"/>
</dbReference>
<dbReference type="Proteomes" id="UP000001449">
    <property type="component" value="Chromosome 10"/>
</dbReference>
<organism evidence="3 4">
    <name type="scientific">Thalassiosira pseudonana</name>
    <name type="common">Marine diatom</name>
    <name type="synonym">Cyclotella nana</name>
    <dbReference type="NCBI Taxonomy" id="35128"/>
    <lineage>
        <taxon>Eukaryota</taxon>
        <taxon>Sar</taxon>
        <taxon>Stramenopiles</taxon>
        <taxon>Ochrophyta</taxon>
        <taxon>Bacillariophyta</taxon>
        <taxon>Coscinodiscophyceae</taxon>
        <taxon>Thalassiosirophycidae</taxon>
        <taxon>Thalassiosirales</taxon>
        <taxon>Thalassiosiraceae</taxon>
        <taxon>Thalassiosira</taxon>
    </lineage>
</organism>
<evidence type="ECO:0000256" key="1">
    <source>
        <dbReference type="SAM" id="MobiDB-lite"/>
    </source>
</evidence>
<feature type="compositionally biased region" description="Polar residues" evidence="1">
    <location>
        <begin position="297"/>
        <end position="306"/>
    </location>
</feature>
<dbReference type="EMBL" id="CM000646">
    <property type="protein sequence ID" value="EED90033.1"/>
    <property type="molecule type" value="Genomic_DNA"/>
</dbReference>
<dbReference type="PANTHER" id="PTHR35213">
    <property type="entry name" value="RING-TYPE DOMAIN-CONTAINING PROTEIN-RELATED"/>
    <property type="match status" value="1"/>
</dbReference>
<dbReference type="PANTHER" id="PTHR35213:SF5">
    <property type="entry name" value="RING-TYPE DOMAIN-CONTAINING PROTEIN"/>
    <property type="match status" value="1"/>
</dbReference>
<feature type="domain" description="Helicase-associated" evidence="2">
    <location>
        <begin position="471"/>
        <end position="538"/>
    </location>
</feature>